<sequence length="99" mass="10937">MMGRSIKGLGRVQSGQSEGEVLDWTVRSEWLDGGTDGKRRGRGVCLLLCPDGLHNCSVPLRISSGIAVNGLHLRQMSEVFACCCNLQWYVVRDGWVDGW</sequence>
<evidence type="ECO:0000313" key="1">
    <source>
        <dbReference type="Proteomes" id="UP000887581"/>
    </source>
</evidence>
<evidence type="ECO:0000313" key="2">
    <source>
        <dbReference type="WBParaSite" id="sdigi.contig11.g1218.t1"/>
    </source>
</evidence>
<dbReference type="WBParaSite" id="sdigi.contig11.g1218.t1">
    <property type="protein sequence ID" value="sdigi.contig11.g1218.t1"/>
    <property type="gene ID" value="sdigi.contig11.g1218"/>
</dbReference>
<accession>A0A915PIT7</accession>
<proteinExistence type="predicted"/>
<dbReference type="Proteomes" id="UP000887581">
    <property type="component" value="Unplaced"/>
</dbReference>
<protein>
    <submittedName>
        <fullName evidence="2">Uncharacterized protein</fullName>
    </submittedName>
</protein>
<reference evidence="2" key="1">
    <citation type="submission" date="2022-11" db="UniProtKB">
        <authorList>
            <consortium name="WormBaseParasite"/>
        </authorList>
    </citation>
    <scope>IDENTIFICATION</scope>
</reference>
<organism evidence="1 2">
    <name type="scientific">Setaria digitata</name>
    <dbReference type="NCBI Taxonomy" id="48799"/>
    <lineage>
        <taxon>Eukaryota</taxon>
        <taxon>Metazoa</taxon>
        <taxon>Ecdysozoa</taxon>
        <taxon>Nematoda</taxon>
        <taxon>Chromadorea</taxon>
        <taxon>Rhabditida</taxon>
        <taxon>Spirurina</taxon>
        <taxon>Spiruromorpha</taxon>
        <taxon>Filarioidea</taxon>
        <taxon>Setariidae</taxon>
        <taxon>Setaria</taxon>
    </lineage>
</organism>
<name>A0A915PIT7_9BILA</name>
<dbReference type="AlphaFoldDB" id="A0A915PIT7"/>
<keyword evidence="1" id="KW-1185">Reference proteome</keyword>